<dbReference type="GO" id="GO:0008697">
    <property type="term" value="F:4-deoxy-L-threo-5-hexosulose-uronate ketol-isomerase activity"/>
    <property type="evidence" value="ECO:0007669"/>
    <property type="project" value="UniProtKB-EC"/>
</dbReference>
<evidence type="ECO:0000256" key="6">
    <source>
        <dbReference type="ARBA" id="ARBA00022833"/>
    </source>
</evidence>
<protein>
    <recommendedName>
        <fullName evidence="4">5-dehydro-4-deoxy-D-glucuronate isomerase</fullName>
        <ecNumber evidence="4">5.3.1.17</ecNumber>
    </recommendedName>
</protein>
<keyword evidence="6" id="KW-0862">Zinc</keyword>
<dbReference type="GO" id="GO:0042840">
    <property type="term" value="P:D-glucuronate catabolic process"/>
    <property type="evidence" value="ECO:0007669"/>
    <property type="project" value="TreeGrafter"/>
</dbReference>
<dbReference type="RefSeq" id="WP_200356583.1">
    <property type="nucleotide sequence ID" value="NZ_JAENIL010000029.1"/>
</dbReference>
<name>A0A934RZF8_9BACT</name>
<dbReference type="PANTHER" id="PTHR38461:SF1">
    <property type="entry name" value="4-DEOXY-L-THREO-5-HEXOSULOSE-URONATE KETOL-ISOMERASE"/>
    <property type="match status" value="1"/>
</dbReference>
<evidence type="ECO:0000256" key="3">
    <source>
        <dbReference type="ARBA" id="ARBA00008086"/>
    </source>
</evidence>
<evidence type="ECO:0000256" key="2">
    <source>
        <dbReference type="ARBA" id="ARBA00001947"/>
    </source>
</evidence>
<organism evidence="8 9">
    <name type="scientific">Pelagicoccus mobilis</name>
    <dbReference type="NCBI Taxonomy" id="415221"/>
    <lineage>
        <taxon>Bacteria</taxon>
        <taxon>Pseudomonadati</taxon>
        <taxon>Verrucomicrobiota</taxon>
        <taxon>Opitutia</taxon>
        <taxon>Puniceicoccales</taxon>
        <taxon>Pelagicoccaceae</taxon>
        <taxon>Pelagicoccus</taxon>
    </lineage>
</organism>
<comment type="catalytic activity">
    <reaction evidence="1">
        <text>5-dehydro-4-deoxy-D-glucuronate = 3-deoxy-D-glycero-2,5-hexodiulosonate</text>
        <dbReference type="Rhea" id="RHEA:23896"/>
        <dbReference type="ChEBI" id="CHEBI:17117"/>
        <dbReference type="ChEBI" id="CHEBI:29071"/>
        <dbReference type="EC" id="5.3.1.17"/>
    </reaction>
</comment>
<dbReference type="Gene3D" id="2.60.120.10">
    <property type="entry name" value="Jelly Rolls"/>
    <property type="match status" value="1"/>
</dbReference>
<comment type="cofactor">
    <cofactor evidence="2">
        <name>Zn(2+)</name>
        <dbReference type="ChEBI" id="CHEBI:29105"/>
    </cofactor>
</comment>
<evidence type="ECO:0000313" key="8">
    <source>
        <dbReference type="EMBL" id="MBK1878370.1"/>
    </source>
</evidence>
<keyword evidence="7 8" id="KW-0413">Isomerase</keyword>
<dbReference type="GO" id="GO:0046872">
    <property type="term" value="F:metal ion binding"/>
    <property type="evidence" value="ECO:0007669"/>
    <property type="project" value="UniProtKB-KW"/>
</dbReference>
<keyword evidence="5" id="KW-0479">Metal-binding</keyword>
<reference evidence="8" key="1">
    <citation type="submission" date="2021-01" db="EMBL/GenBank/DDBJ databases">
        <title>Modified the classification status of verrucomicrobia.</title>
        <authorList>
            <person name="Feng X."/>
        </authorList>
    </citation>
    <scope>NUCLEOTIDE SEQUENCE</scope>
    <source>
        <strain evidence="8">KCTC 13126</strain>
    </source>
</reference>
<dbReference type="InterPro" id="IPR007045">
    <property type="entry name" value="KduI"/>
</dbReference>
<dbReference type="EC" id="5.3.1.17" evidence="4"/>
<dbReference type="InterPro" id="IPR021120">
    <property type="entry name" value="KduI/IolB_isomerase"/>
</dbReference>
<dbReference type="PANTHER" id="PTHR38461">
    <property type="entry name" value="4-DEOXY-L-THREO-5-HEXOSULOSE-URONATE KETOL-ISOMERASE"/>
    <property type="match status" value="1"/>
</dbReference>
<dbReference type="InterPro" id="IPR014710">
    <property type="entry name" value="RmlC-like_jellyroll"/>
</dbReference>
<comment type="caution">
    <text evidence="8">The sequence shown here is derived from an EMBL/GenBank/DDBJ whole genome shotgun (WGS) entry which is preliminary data.</text>
</comment>
<accession>A0A934RZF8</accession>
<dbReference type="InterPro" id="IPR027449">
    <property type="entry name" value="KduI_N"/>
</dbReference>
<evidence type="ECO:0000256" key="1">
    <source>
        <dbReference type="ARBA" id="ARBA00000552"/>
    </source>
</evidence>
<dbReference type="Proteomes" id="UP000617628">
    <property type="component" value="Unassembled WGS sequence"/>
</dbReference>
<dbReference type="EMBL" id="JAENIL010000029">
    <property type="protein sequence ID" value="MBK1878370.1"/>
    <property type="molecule type" value="Genomic_DNA"/>
</dbReference>
<evidence type="ECO:0000256" key="4">
    <source>
        <dbReference type="ARBA" id="ARBA00012547"/>
    </source>
</evidence>
<proteinExistence type="inferred from homology"/>
<evidence type="ECO:0000313" key="9">
    <source>
        <dbReference type="Proteomes" id="UP000617628"/>
    </source>
</evidence>
<dbReference type="GO" id="GO:0045490">
    <property type="term" value="P:pectin catabolic process"/>
    <property type="evidence" value="ECO:0007669"/>
    <property type="project" value="InterPro"/>
</dbReference>
<dbReference type="GO" id="GO:0019698">
    <property type="term" value="P:D-galacturonate catabolic process"/>
    <property type="evidence" value="ECO:0007669"/>
    <property type="project" value="TreeGrafter"/>
</dbReference>
<sequence length="262" mass="29240">MDTETLLSNYACRGLFDDDKVTLSFWEVDRTVVGGVVPISTAVKLPAPGYLACRYFCQRRELGVMNLGGAGRVVLDGEEFALTLRDTLYVGRGTREVSFQSDDPSDPARFYLLSYPAHAEYPSMLVEASTIEPLELGSPDDCNERLLYKMICPGVVDSCQLVMGFTQLKTGSVWNTMPPHTHERRSEVYLYFGMEEGKAVFHMMGDPKETRHMILRNYEAALSPIWSIHSGVGVGSYSFVWGMGGENQEFTDMDGVAVDELR</sequence>
<dbReference type="InterPro" id="IPR011051">
    <property type="entry name" value="RmlC_Cupin_sf"/>
</dbReference>
<dbReference type="CDD" id="cd20491">
    <property type="entry name" value="cupin_KduI_C"/>
    <property type="match status" value="1"/>
</dbReference>
<evidence type="ECO:0000256" key="5">
    <source>
        <dbReference type="ARBA" id="ARBA00022723"/>
    </source>
</evidence>
<dbReference type="Gene3D" id="2.60.120.520">
    <property type="entry name" value="pectin degrading enzyme 5-keto 4- deoxyuronate isomerase, domain 1"/>
    <property type="match status" value="1"/>
</dbReference>
<keyword evidence="9" id="KW-1185">Reference proteome</keyword>
<evidence type="ECO:0000256" key="7">
    <source>
        <dbReference type="ARBA" id="ARBA00023235"/>
    </source>
</evidence>
<comment type="similarity">
    <text evidence="3">Belongs to the KduI family.</text>
</comment>
<dbReference type="NCBIfam" id="NF002091">
    <property type="entry name" value="PRK00924.1"/>
    <property type="match status" value="1"/>
</dbReference>
<dbReference type="Pfam" id="PF04962">
    <property type="entry name" value="KduI"/>
    <property type="match status" value="1"/>
</dbReference>
<dbReference type="CDD" id="cd20294">
    <property type="entry name" value="cupin_KduI_N"/>
    <property type="match status" value="1"/>
</dbReference>
<dbReference type="AlphaFoldDB" id="A0A934RZF8"/>
<gene>
    <name evidence="8" type="primary">kduI</name>
    <name evidence="8" type="ORF">JIN87_15930</name>
</gene>
<dbReference type="SUPFAM" id="SSF51182">
    <property type="entry name" value="RmlC-like cupins"/>
    <property type="match status" value="1"/>
</dbReference>